<feature type="compositionally biased region" description="Low complexity" evidence="1">
    <location>
        <begin position="739"/>
        <end position="748"/>
    </location>
</feature>
<dbReference type="Proteomes" id="UP000230002">
    <property type="component" value="Unassembled WGS sequence"/>
</dbReference>
<reference evidence="2 3" key="1">
    <citation type="journal article" date="2015" name="Sci. Rep.">
        <title>Chromosome-level genome map provides insights into diverse defense mechanisms in the medicinal fungus Ganoderma sinense.</title>
        <authorList>
            <person name="Zhu Y."/>
            <person name="Xu J."/>
            <person name="Sun C."/>
            <person name="Zhou S."/>
            <person name="Xu H."/>
            <person name="Nelson D.R."/>
            <person name="Qian J."/>
            <person name="Song J."/>
            <person name="Luo H."/>
            <person name="Xiang L."/>
            <person name="Li Y."/>
            <person name="Xu Z."/>
            <person name="Ji A."/>
            <person name="Wang L."/>
            <person name="Lu S."/>
            <person name="Hayward A."/>
            <person name="Sun W."/>
            <person name="Li X."/>
            <person name="Schwartz D.C."/>
            <person name="Wang Y."/>
            <person name="Chen S."/>
        </authorList>
    </citation>
    <scope>NUCLEOTIDE SEQUENCE [LARGE SCALE GENOMIC DNA]</scope>
    <source>
        <strain evidence="2 3">ZZ0214-1</strain>
    </source>
</reference>
<dbReference type="EMBL" id="AYKW01000056">
    <property type="protein sequence ID" value="PIL25226.1"/>
    <property type="molecule type" value="Genomic_DNA"/>
</dbReference>
<evidence type="ECO:0000313" key="2">
    <source>
        <dbReference type="EMBL" id="PIL25226.1"/>
    </source>
</evidence>
<keyword evidence="3" id="KW-1185">Reference proteome</keyword>
<name>A0A2G8RUN2_9APHY</name>
<feature type="compositionally biased region" description="Basic and acidic residues" evidence="1">
    <location>
        <begin position="975"/>
        <end position="985"/>
    </location>
</feature>
<feature type="region of interest" description="Disordered" evidence="1">
    <location>
        <begin position="1"/>
        <end position="54"/>
    </location>
</feature>
<evidence type="ECO:0000313" key="3">
    <source>
        <dbReference type="Proteomes" id="UP000230002"/>
    </source>
</evidence>
<feature type="region of interest" description="Disordered" evidence="1">
    <location>
        <begin position="385"/>
        <end position="427"/>
    </location>
</feature>
<feature type="compositionally biased region" description="Polar residues" evidence="1">
    <location>
        <begin position="120"/>
        <end position="132"/>
    </location>
</feature>
<accession>A0A2G8RUN2</accession>
<gene>
    <name evidence="2" type="ORF">GSI_13115</name>
</gene>
<feature type="compositionally biased region" description="Polar residues" evidence="1">
    <location>
        <begin position="240"/>
        <end position="259"/>
    </location>
</feature>
<feature type="compositionally biased region" description="Polar residues" evidence="1">
    <location>
        <begin position="707"/>
        <end position="738"/>
    </location>
</feature>
<feature type="compositionally biased region" description="Polar residues" evidence="1">
    <location>
        <begin position="774"/>
        <end position="787"/>
    </location>
</feature>
<feature type="compositionally biased region" description="Low complexity" evidence="1">
    <location>
        <begin position="85"/>
        <end position="108"/>
    </location>
</feature>
<dbReference type="OrthoDB" id="3364707at2759"/>
<feature type="compositionally biased region" description="Polar residues" evidence="1">
    <location>
        <begin position="833"/>
        <end position="845"/>
    </location>
</feature>
<protein>
    <submittedName>
        <fullName evidence="2">Uncharacterized protein</fullName>
    </submittedName>
</protein>
<feature type="compositionally biased region" description="Low complexity" evidence="1">
    <location>
        <begin position="669"/>
        <end position="688"/>
    </location>
</feature>
<feature type="compositionally biased region" description="Polar residues" evidence="1">
    <location>
        <begin position="515"/>
        <end position="531"/>
    </location>
</feature>
<organism evidence="2 3">
    <name type="scientific">Ganoderma sinense ZZ0214-1</name>
    <dbReference type="NCBI Taxonomy" id="1077348"/>
    <lineage>
        <taxon>Eukaryota</taxon>
        <taxon>Fungi</taxon>
        <taxon>Dikarya</taxon>
        <taxon>Basidiomycota</taxon>
        <taxon>Agaricomycotina</taxon>
        <taxon>Agaricomycetes</taxon>
        <taxon>Polyporales</taxon>
        <taxon>Polyporaceae</taxon>
        <taxon>Ganoderma</taxon>
    </lineage>
</organism>
<feature type="compositionally biased region" description="Polar residues" evidence="1">
    <location>
        <begin position="386"/>
        <end position="398"/>
    </location>
</feature>
<feature type="region of interest" description="Disordered" evidence="1">
    <location>
        <begin position="608"/>
        <end position="762"/>
    </location>
</feature>
<feature type="compositionally biased region" description="Low complexity" evidence="1">
    <location>
        <begin position="952"/>
        <end position="963"/>
    </location>
</feature>
<feature type="compositionally biased region" description="Pro residues" evidence="1">
    <location>
        <begin position="902"/>
        <end position="911"/>
    </location>
</feature>
<feature type="compositionally biased region" description="Polar residues" evidence="1">
    <location>
        <begin position="285"/>
        <end position="306"/>
    </location>
</feature>
<feature type="region of interest" description="Disordered" evidence="1">
    <location>
        <begin position="1014"/>
        <end position="1039"/>
    </location>
</feature>
<feature type="compositionally biased region" description="Basic and acidic residues" evidence="1">
    <location>
        <begin position="1014"/>
        <end position="1029"/>
    </location>
</feature>
<evidence type="ECO:0000256" key="1">
    <source>
        <dbReference type="SAM" id="MobiDB-lite"/>
    </source>
</evidence>
<feature type="compositionally biased region" description="Polar residues" evidence="1">
    <location>
        <begin position="184"/>
        <end position="195"/>
    </location>
</feature>
<dbReference type="AlphaFoldDB" id="A0A2G8RUN2"/>
<feature type="compositionally biased region" description="Polar residues" evidence="1">
    <location>
        <begin position="927"/>
        <end position="936"/>
    </location>
</feature>
<sequence>MPTQCNIARPANRVYHEPIDTAQRNMAHQTPSYRPAPTQSNQSPSRRVPADFTSQSLPQSLWLSDVAEFSTSPPSLSRPFPGFGQSLRAGSISSGSLSDSGQSSSRPLQRPPSRDYLLSASPSRSVTLSISGSHPRHHTPSPVPSFHTLHSSRSFGAVSPHRNSVSSVHAGGHLDLKRLMSKPAMQTSTTSTSLMHDSERSLGGPSSSRVDHSRYLTDGAISRPPPSRSAHASRERPPLNVNTVGSRSSSAPRHGYTSSPERKEPSGDSQTGRASRNVLRRRPSARSNPSTPTVSNFRPATEQTFSPPARSASIKQPDSGIPFISSPIPLVTSPNTRDLQAPTPPRTKTISSPSIPHVPAGLTPAGAVALAYKQQEQRREELAETASFNEAYQPSSINMVKPAHPERQASSGAESGEGTGRPYYTVFGGESGRLVAVGGPEDDWHYRLESRASMSPNAKPSPSPGARSLTRKVSGSLKKVAGSIKRGEREQRELPASSGDEWKPYDGSKPAPTRDPSTSSQSRLVSRTPSKASLKPINLDTAPDGKREFSPSAKLSPAAKSSPSPREGSRPFPLSKAGKGRAHEHEEDAASSKWWKLMKRISTGGLREKYTASDAPPPVPALPANLKTVPVGRKTMDISSGRGNGEEVNENGVLLQRFMRSRSSLSGVRPSLSPSSKTPPSGGSPRTSTANGSSARSPAAAAIKGRASTSGHRPSIATRSSSPGSSDMATSSMSNHNPTSSTRSSFSSYGEEIPPVPKPVGQYIISPSELSLMTKSSENVRSASLPAQQRPHLRTRSRSQTAPSEDPSFEIVHSSFEDSRFPSLPLPPRRATTGATGSPVSTSFNMDDALKGGTPSQAAIPPPLGEFGLNEPPPRPRRSARRGAPPNVEVPSRSQSMSTAMPPTPQTPRGPPQMRVDMNLLRRPSTGALSYTASRQPSATSATSPHPPPPVSASASAPTSAVSQQRSPLTYRGMESPRRVLTEKEKADKWEDLLERSARAGGTLHLGQAESRLMSDDSAAHEHEVREDESFFDSYYSDA</sequence>
<proteinExistence type="predicted"/>
<feature type="region of interest" description="Disordered" evidence="1">
    <location>
        <begin position="68"/>
        <end position="357"/>
    </location>
</feature>
<feature type="region of interest" description="Disordered" evidence="1">
    <location>
        <begin position="774"/>
        <end position="985"/>
    </location>
</feature>
<feature type="region of interest" description="Disordered" evidence="1">
    <location>
        <begin position="447"/>
        <end position="595"/>
    </location>
</feature>
<feature type="compositionally biased region" description="Low complexity" evidence="1">
    <location>
        <begin position="550"/>
        <end position="565"/>
    </location>
</feature>
<feature type="compositionally biased region" description="Polar residues" evidence="1">
    <location>
        <begin position="22"/>
        <end position="45"/>
    </location>
</feature>
<feature type="compositionally biased region" description="Basic and acidic residues" evidence="1">
    <location>
        <begin position="581"/>
        <end position="590"/>
    </location>
</feature>
<comment type="caution">
    <text evidence="2">The sequence shown here is derived from an EMBL/GenBank/DDBJ whole genome shotgun (WGS) entry which is preliminary data.</text>
</comment>